<dbReference type="InterPro" id="IPR000754">
    <property type="entry name" value="Ribosomal_uS9"/>
</dbReference>
<dbReference type="KEGG" id="cavi:CAV_1496"/>
<dbReference type="GO" id="GO:0003735">
    <property type="term" value="F:structural constituent of ribosome"/>
    <property type="evidence" value="ECO:0007669"/>
    <property type="project" value="InterPro"/>
</dbReference>
<dbReference type="GO" id="GO:0022627">
    <property type="term" value="C:cytosolic small ribosomal subunit"/>
    <property type="evidence" value="ECO:0007669"/>
    <property type="project" value="TreeGrafter"/>
</dbReference>
<evidence type="ECO:0000313" key="8">
    <source>
        <dbReference type="Proteomes" id="UP000201169"/>
    </source>
</evidence>
<protein>
    <recommendedName>
        <fullName evidence="4 5">Small ribosomal subunit protein uS9</fullName>
    </recommendedName>
</protein>
<evidence type="ECO:0000256" key="3">
    <source>
        <dbReference type="ARBA" id="ARBA00023274"/>
    </source>
</evidence>
<dbReference type="HAMAP" id="MF_00532_B">
    <property type="entry name" value="Ribosomal_uS9_B"/>
    <property type="match status" value="1"/>
</dbReference>
<evidence type="ECO:0000256" key="2">
    <source>
        <dbReference type="ARBA" id="ARBA00022980"/>
    </source>
</evidence>
<evidence type="ECO:0000256" key="1">
    <source>
        <dbReference type="ARBA" id="ARBA00005251"/>
    </source>
</evidence>
<keyword evidence="3 5" id="KW-0687">Ribonucleoprotein</keyword>
<dbReference type="GO" id="GO:0006412">
    <property type="term" value="P:translation"/>
    <property type="evidence" value="ECO:0007669"/>
    <property type="project" value="UniProtKB-UniRule"/>
</dbReference>
<dbReference type="OrthoDB" id="9803965at2"/>
<evidence type="ECO:0000256" key="6">
    <source>
        <dbReference type="RuleBase" id="RU003815"/>
    </source>
</evidence>
<reference evidence="7 8" key="1">
    <citation type="submission" date="2017-07" db="EMBL/GenBank/DDBJ databases">
        <title>Analysis of two Campylobacter avium genomes and identification of a novel hippuricase gene.</title>
        <authorList>
            <person name="Miller W.G."/>
            <person name="Chapman M.H."/>
            <person name="Yee E."/>
            <person name="Revez J."/>
            <person name="Bono J.L."/>
            <person name="Rossi M."/>
        </authorList>
    </citation>
    <scope>NUCLEOTIDE SEQUENCE [LARGE SCALE GENOMIC DNA]</scope>
    <source>
        <strain evidence="7 8">LMG 24591</strain>
    </source>
</reference>
<evidence type="ECO:0000256" key="4">
    <source>
        <dbReference type="ARBA" id="ARBA00035259"/>
    </source>
</evidence>
<dbReference type="PROSITE" id="PS00360">
    <property type="entry name" value="RIBOSOMAL_S9"/>
    <property type="match status" value="1"/>
</dbReference>
<dbReference type="InterPro" id="IPR020574">
    <property type="entry name" value="Ribosomal_uS9_CS"/>
</dbReference>
<keyword evidence="8" id="KW-1185">Reference proteome</keyword>
<evidence type="ECO:0000313" key="7">
    <source>
        <dbReference type="EMBL" id="ASQ31106.1"/>
    </source>
</evidence>
<dbReference type="GO" id="GO:0003723">
    <property type="term" value="F:RNA binding"/>
    <property type="evidence" value="ECO:0007669"/>
    <property type="project" value="TreeGrafter"/>
</dbReference>
<evidence type="ECO:0000256" key="5">
    <source>
        <dbReference type="HAMAP-Rule" id="MF_00532"/>
    </source>
</evidence>
<gene>
    <name evidence="5 7" type="primary">rpsI</name>
    <name evidence="7" type="ORF">CAV_1496</name>
</gene>
<dbReference type="Pfam" id="PF00380">
    <property type="entry name" value="Ribosomal_S9"/>
    <property type="match status" value="1"/>
</dbReference>
<comment type="similarity">
    <text evidence="1 5 6">Belongs to the universal ribosomal protein uS9 family.</text>
</comment>
<proteinExistence type="inferred from homology"/>
<dbReference type="Proteomes" id="UP000201169">
    <property type="component" value="Chromosome"/>
</dbReference>
<dbReference type="PANTHER" id="PTHR21569:SF1">
    <property type="entry name" value="SMALL RIBOSOMAL SUBUNIT PROTEIN US9M"/>
    <property type="match status" value="1"/>
</dbReference>
<accession>A0A222MZT9</accession>
<dbReference type="InterPro" id="IPR020568">
    <property type="entry name" value="Ribosomal_Su5_D2-typ_SF"/>
</dbReference>
<dbReference type="SUPFAM" id="SSF54211">
    <property type="entry name" value="Ribosomal protein S5 domain 2-like"/>
    <property type="match status" value="1"/>
</dbReference>
<name>A0A222MZT9_9BACT</name>
<dbReference type="NCBIfam" id="NF001099">
    <property type="entry name" value="PRK00132.1"/>
    <property type="match status" value="1"/>
</dbReference>
<dbReference type="AlphaFoldDB" id="A0A222MZT9"/>
<keyword evidence="2 5" id="KW-0689">Ribosomal protein</keyword>
<organism evidence="7 8">
    <name type="scientific">Campylobacter avium LMG 24591</name>
    <dbReference type="NCBI Taxonomy" id="522484"/>
    <lineage>
        <taxon>Bacteria</taxon>
        <taxon>Pseudomonadati</taxon>
        <taxon>Campylobacterota</taxon>
        <taxon>Epsilonproteobacteria</taxon>
        <taxon>Campylobacterales</taxon>
        <taxon>Campylobacteraceae</taxon>
        <taxon>Campylobacter</taxon>
    </lineage>
</organism>
<dbReference type="InterPro" id="IPR014721">
    <property type="entry name" value="Ribsml_uS5_D2-typ_fold_subgr"/>
</dbReference>
<dbReference type="FunFam" id="3.30.230.10:FF:000025">
    <property type="entry name" value="30S ribosomal protein S9"/>
    <property type="match status" value="1"/>
</dbReference>
<dbReference type="PANTHER" id="PTHR21569">
    <property type="entry name" value="RIBOSOMAL PROTEIN S9"/>
    <property type="match status" value="1"/>
</dbReference>
<dbReference type="RefSeq" id="WP_094325914.1">
    <property type="nucleotide sequence ID" value="NZ_CP022347.1"/>
</dbReference>
<dbReference type="InterPro" id="IPR023035">
    <property type="entry name" value="Ribosomal_uS9_bac/plastid"/>
</dbReference>
<dbReference type="Gene3D" id="3.30.230.10">
    <property type="match status" value="1"/>
</dbReference>
<dbReference type="EMBL" id="CP022347">
    <property type="protein sequence ID" value="ASQ31106.1"/>
    <property type="molecule type" value="Genomic_DNA"/>
</dbReference>
<sequence length="132" mass="14637">MAKVTTIYATGKRKTAVAKVWLKAGSGKITVNDMDLNTWLGGHEAIKLKVVQPLLVTKQERLMDIKAKTLGGGYSAQAEALRHGISKALASMDSEFRAVLKPQGLLTRDSRVVERKKYGKRKARRSPQFSKR</sequence>